<evidence type="ECO:0000313" key="6">
    <source>
        <dbReference type="Proteomes" id="UP000005143"/>
    </source>
</evidence>
<dbReference type="EC" id="1.2.4.4" evidence="5"/>
<feature type="domain" description="Transketolase-like pyrimidine-binding" evidence="4">
    <location>
        <begin position="7"/>
        <end position="182"/>
    </location>
</feature>
<dbReference type="InterPro" id="IPR029061">
    <property type="entry name" value="THDP-binding"/>
</dbReference>
<keyword evidence="2 5" id="KW-0560">Oxidoreductase</keyword>
<evidence type="ECO:0000256" key="3">
    <source>
        <dbReference type="ARBA" id="ARBA00023052"/>
    </source>
</evidence>
<dbReference type="RefSeq" id="WP_007575358.1">
    <property type="nucleotide sequence ID" value="NZ_AGUD01000204.1"/>
</dbReference>
<evidence type="ECO:0000256" key="1">
    <source>
        <dbReference type="ARBA" id="ARBA00001964"/>
    </source>
</evidence>
<dbReference type="Pfam" id="PF02779">
    <property type="entry name" value="Transket_pyr"/>
    <property type="match status" value="1"/>
</dbReference>
<dbReference type="PANTHER" id="PTHR43257">
    <property type="entry name" value="PYRUVATE DEHYDROGENASE E1 COMPONENT BETA SUBUNIT"/>
    <property type="match status" value="1"/>
</dbReference>
<evidence type="ECO:0000259" key="4">
    <source>
        <dbReference type="SMART" id="SM00861"/>
    </source>
</evidence>
<evidence type="ECO:0000313" key="5">
    <source>
        <dbReference type="EMBL" id="EHN10712.1"/>
    </source>
</evidence>
<reference evidence="5 6" key="1">
    <citation type="journal article" date="2013" name="Biodegradation">
        <title>Quantitative proteomic analysis of ibuprofen-degrading Patulibacter sp. strain I11.</title>
        <authorList>
            <person name="Almeida B."/>
            <person name="Kjeldal H."/>
            <person name="Lolas I."/>
            <person name="Knudsen A.D."/>
            <person name="Carvalho G."/>
            <person name="Nielsen K.L."/>
            <person name="Barreto Crespo M.T."/>
            <person name="Stensballe A."/>
            <person name="Nielsen J.L."/>
        </authorList>
    </citation>
    <scope>NUCLEOTIDE SEQUENCE [LARGE SCALE GENOMIC DNA]</scope>
    <source>
        <strain evidence="5 6">I11</strain>
    </source>
</reference>
<dbReference type="SMART" id="SM00861">
    <property type="entry name" value="Transket_pyr"/>
    <property type="match status" value="1"/>
</dbReference>
<dbReference type="GO" id="GO:0003863">
    <property type="term" value="F:branched-chain 2-oxo acid dehydrogenase activity"/>
    <property type="evidence" value="ECO:0007669"/>
    <property type="project" value="UniProtKB-EC"/>
</dbReference>
<proteinExistence type="predicted"/>
<dbReference type="PATRIC" id="fig|1097667.3.peg.2402"/>
<dbReference type="SUPFAM" id="SSF52518">
    <property type="entry name" value="Thiamin diphosphate-binding fold (THDP-binding)"/>
    <property type="match status" value="1"/>
</dbReference>
<dbReference type="Pfam" id="PF02780">
    <property type="entry name" value="Transketolase_C"/>
    <property type="match status" value="1"/>
</dbReference>
<comment type="cofactor">
    <cofactor evidence="1">
        <name>thiamine diphosphate</name>
        <dbReference type="ChEBI" id="CHEBI:58937"/>
    </cofactor>
</comment>
<dbReference type="EMBL" id="AGUD01000204">
    <property type="protein sequence ID" value="EHN10712.1"/>
    <property type="molecule type" value="Genomic_DNA"/>
</dbReference>
<dbReference type="FunFam" id="3.40.50.970:FF:000001">
    <property type="entry name" value="Pyruvate dehydrogenase E1 beta subunit"/>
    <property type="match status" value="1"/>
</dbReference>
<comment type="caution">
    <text evidence="5">The sequence shown here is derived from an EMBL/GenBank/DDBJ whole genome shotgun (WGS) entry which is preliminary data.</text>
</comment>
<dbReference type="InterPro" id="IPR009014">
    <property type="entry name" value="Transketo_C/PFOR_II"/>
</dbReference>
<dbReference type="PANTHER" id="PTHR43257:SF2">
    <property type="entry name" value="PYRUVATE DEHYDROGENASE E1 COMPONENT SUBUNIT BETA"/>
    <property type="match status" value="1"/>
</dbReference>
<accession>H0E6H1</accession>
<keyword evidence="3" id="KW-0786">Thiamine pyrophosphate</keyword>
<gene>
    <name evidence="5" type="ORF">PAI11_24210</name>
</gene>
<dbReference type="Gene3D" id="3.40.50.920">
    <property type="match status" value="1"/>
</dbReference>
<dbReference type="OrthoDB" id="3457658at2"/>
<keyword evidence="6" id="KW-1185">Reference proteome</keyword>
<dbReference type="Gene3D" id="3.40.50.970">
    <property type="match status" value="1"/>
</dbReference>
<protein>
    <submittedName>
        <fullName evidence="5">Branched-chain alpha-keto acid dehydrogenase E1 component beta subunit</fullName>
        <ecNumber evidence="5">1.2.4.4</ecNumber>
    </submittedName>
</protein>
<organism evidence="5 6">
    <name type="scientific">Patulibacter medicamentivorans</name>
    <dbReference type="NCBI Taxonomy" id="1097667"/>
    <lineage>
        <taxon>Bacteria</taxon>
        <taxon>Bacillati</taxon>
        <taxon>Actinomycetota</taxon>
        <taxon>Thermoleophilia</taxon>
        <taxon>Solirubrobacterales</taxon>
        <taxon>Patulibacteraceae</taxon>
        <taxon>Patulibacter</taxon>
    </lineage>
</organism>
<dbReference type="Proteomes" id="UP000005143">
    <property type="component" value="Unassembled WGS sequence"/>
</dbReference>
<dbReference type="InterPro" id="IPR005475">
    <property type="entry name" value="Transketolase-like_Pyr-bd"/>
</dbReference>
<dbReference type="GO" id="GO:0000287">
    <property type="term" value="F:magnesium ion binding"/>
    <property type="evidence" value="ECO:0007669"/>
    <property type="project" value="UniProtKB-ARBA"/>
</dbReference>
<evidence type="ECO:0000256" key="2">
    <source>
        <dbReference type="ARBA" id="ARBA00023002"/>
    </source>
</evidence>
<dbReference type="AlphaFoldDB" id="H0E6H1"/>
<dbReference type="InterPro" id="IPR033248">
    <property type="entry name" value="Transketolase_C"/>
</dbReference>
<dbReference type="FunFam" id="3.40.50.920:FF:000001">
    <property type="entry name" value="Pyruvate dehydrogenase E1 beta subunit"/>
    <property type="match status" value="1"/>
</dbReference>
<name>H0E6H1_9ACTN</name>
<sequence>MPDERPPRYIDGVRSAIAAEMEADPDVVLIGVDVGEGGGVFGATRGLHERFGAERVIDTPIAEAGVLGAAVGAAMAGLRPVAEIMYMDFVSVCLDPIVNQAAKLRYMTGGGARIPLVFRTQTGGGRSSGAQHSQSLEGMLAHVPGLKVFLPSDPRDVHDLLRAAIRDDGPVVFVENRRLYNRRPADGPWEPLPPGRARVVRPGDDVTVIAWGRMVEEVARACDEQLTDVGVELIDLRTLVPLDLETLERSVRRTGRALVVHEATADFGPGAEIATRLSERLLYEIEGPIRRLGAVAAPTPYSPPLEALALPGPEAIAAAVRGLLED</sequence>
<dbReference type="SUPFAM" id="SSF52922">
    <property type="entry name" value="TK C-terminal domain-like"/>
    <property type="match status" value="1"/>
</dbReference>